<proteinExistence type="predicted"/>
<name>A0ABQ5G2S8_9ASTR</name>
<dbReference type="EMBL" id="BQNB010018021">
    <property type="protein sequence ID" value="GJT69805.1"/>
    <property type="molecule type" value="Genomic_DNA"/>
</dbReference>
<feature type="compositionally biased region" description="Basic and acidic residues" evidence="1">
    <location>
        <begin position="18"/>
        <end position="28"/>
    </location>
</feature>
<protein>
    <submittedName>
        <fullName evidence="2">Uncharacterized protein</fullName>
    </submittedName>
</protein>
<keyword evidence="3" id="KW-1185">Reference proteome</keyword>
<evidence type="ECO:0000313" key="3">
    <source>
        <dbReference type="Proteomes" id="UP001151760"/>
    </source>
</evidence>
<evidence type="ECO:0000313" key="2">
    <source>
        <dbReference type="EMBL" id="GJT69805.1"/>
    </source>
</evidence>
<feature type="region of interest" description="Disordered" evidence="1">
    <location>
        <begin position="1"/>
        <end position="48"/>
    </location>
</feature>
<evidence type="ECO:0000256" key="1">
    <source>
        <dbReference type="SAM" id="MobiDB-lite"/>
    </source>
</evidence>
<gene>
    <name evidence="2" type="ORF">Tco_1029091</name>
</gene>
<reference evidence="2" key="1">
    <citation type="journal article" date="2022" name="Int. J. Mol. Sci.">
        <title>Draft Genome of Tanacetum Coccineum: Genomic Comparison of Closely Related Tanacetum-Family Plants.</title>
        <authorList>
            <person name="Yamashiro T."/>
            <person name="Shiraishi A."/>
            <person name="Nakayama K."/>
            <person name="Satake H."/>
        </authorList>
    </citation>
    <scope>NUCLEOTIDE SEQUENCE</scope>
</reference>
<dbReference type="Proteomes" id="UP001151760">
    <property type="component" value="Unassembled WGS sequence"/>
</dbReference>
<reference evidence="2" key="2">
    <citation type="submission" date="2022-01" db="EMBL/GenBank/DDBJ databases">
        <authorList>
            <person name="Yamashiro T."/>
            <person name="Shiraishi A."/>
            <person name="Satake H."/>
            <person name="Nakayama K."/>
        </authorList>
    </citation>
    <scope>NUCLEOTIDE SEQUENCE</scope>
</reference>
<sequence>MSNPRRNTKNTRILPAKSDNKNKVEDHHRNNKSNLKQTNRVDSSISSKCTWKPTGRKFTLGEQYPSTRFTKSKVVPVKQTEQVSSRNIGISKRFSNNSQQPLARYKRKTKQEKAFSNGIPTIAETQSIDASVQYTTVYANPQDANKN</sequence>
<accession>A0ABQ5G2S8</accession>
<organism evidence="2 3">
    <name type="scientific">Tanacetum coccineum</name>
    <dbReference type="NCBI Taxonomy" id="301880"/>
    <lineage>
        <taxon>Eukaryota</taxon>
        <taxon>Viridiplantae</taxon>
        <taxon>Streptophyta</taxon>
        <taxon>Embryophyta</taxon>
        <taxon>Tracheophyta</taxon>
        <taxon>Spermatophyta</taxon>
        <taxon>Magnoliopsida</taxon>
        <taxon>eudicotyledons</taxon>
        <taxon>Gunneridae</taxon>
        <taxon>Pentapetalae</taxon>
        <taxon>asterids</taxon>
        <taxon>campanulids</taxon>
        <taxon>Asterales</taxon>
        <taxon>Asteraceae</taxon>
        <taxon>Asteroideae</taxon>
        <taxon>Anthemideae</taxon>
        <taxon>Anthemidinae</taxon>
        <taxon>Tanacetum</taxon>
    </lineage>
</organism>
<comment type="caution">
    <text evidence="2">The sequence shown here is derived from an EMBL/GenBank/DDBJ whole genome shotgun (WGS) entry which is preliminary data.</text>
</comment>
<feature type="compositionally biased region" description="Polar residues" evidence="1">
    <location>
        <begin position="32"/>
        <end position="48"/>
    </location>
</feature>